<accession>A0ABR1IR24</accession>
<gene>
    <name evidence="2" type="ORF">VKT23_018485</name>
</gene>
<proteinExistence type="predicted"/>
<feature type="region of interest" description="Disordered" evidence="1">
    <location>
        <begin position="312"/>
        <end position="356"/>
    </location>
</feature>
<organism evidence="2 3">
    <name type="scientific">Marasmiellus scandens</name>
    <dbReference type="NCBI Taxonomy" id="2682957"/>
    <lineage>
        <taxon>Eukaryota</taxon>
        <taxon>Fungi</taxon>
        <taxon>Dikarya</taxon>
        <taxon>Basidiomycota</taxon>
        <taxon>Agaricomycotina</taxon>
        <taxon>Agaricomycetes</taxon>
        <taxon>Agaricomycetidae</taxon>
        <taxon>Agaricales</taxon>
        <taxon>Marasmiineae</taxon>
        <taxon>Omphalotaceae</taxon>
        <taxon>Marasmiellus</taxon>
    </lineage>
</organism>
<dbReference type="Proteomes" id="UP001498398">
    <property type="component" value="Unassembled WGS sequence"/>
</dbReference>
<name>A0ABR1IR24_9AGAR</name>
<comment type="caution">
    <text evidence="2">The sequence shown here is derived from an EMBL/GenBank/DDBJ whole genome shotgun (WGS) entry which is preliminary data.</text>
</comment>
<protein>
    <submittedName>
        <fullName evidence="2">Uncharacterized protein</fullName>
    </submittedName>
</protein>
<dbReference type="EMBL" id="JBANRG010000084">
    <property type="protein sequence ID" value="KAK7437587.1"/>
    <property type="molecule type" value="Genomic_DNA"/>
</dbReference>
<evidence type="ECO:0000313" key="3">
    <source>
        <dbReference type="Proteomes" id="UP001498398"/>
    </source>
</evidence>
<keyword evidence="3" id="KW-1185">Reference proteome</keyword>
<sequence length="356" mass="40342">MDQFYDKVQAGQAVENWSNLRINAQDGVEMASTFLNVGFIASSLYDAQENQDNHWSQSISITFCGSPKQFRVTRVVGDKTNVQEVVLAFQGVLVNKMLPPIERKELLRQKAVGYLKQQVTITGFGSHCFHTACDTFNALQALFSREVREHSLEQNSIQQEYMGYDAMSFENRYVTPRVTAPDEPPIPFSPLVDPIGNLARAAGTSYFHAADNEVGYYKRELHEDKKPHFKELNPISFRVGDIVEVQASFVMIPHNVASKKMYKILSIMRALTLLETRYTTDAESRRQGSAIIKDPTNPDFLLKRKVGYHVESTTDTQAETDLRRKVQKMTLGTSSSAESDFTRQNEEENDPHGQDK</sequence>
<feature type="compositionally biased region" description="Polar residues" evidence="1">
    <location>
        <begin position="330"/>
        <end position="339"/>
    </location>
</feature>
<evidence type="ECO:0000256" key="1">
    <source>
        <dbReference type="SAM" id="MobiDB-lite"/>
    </source>
</evidence>
<reference evidence="2 3" key="1">
    <citation type="submission" date="2024-01" db="EMBL/GenBank/DDBJ databases">
        <title>A draft genome for the cacao thread blight pathogen Marasmiellus scandens.</title>
        <authorList>
            <person name="Baruah I.K."/>
            <person name="Leung J."/>
            <person name="Bukari Y."/>
            <person name="Amoako-Attah I."/>
            <person name="Meinhardt L.W."/>
            <person name="Bailey B.A."/>
            <person name="Cohen S.P."/>
        </authorList>
    </citation>
    <scope>NUCLEOTIDE SEQUENCE [LARGE SCALE GENOMIC DNA]</scope>
    <source>
        <strain evidence="2 3">GH-19</strain>
    </source>
</reference>
<feature type="compositionally biased region" description="Basic and acidic residues" evidence="1">
    <location>
        <begin position="340"/>
        <end position="356"/>
    </location>
</feature>
<evidence type="ECO:0000313" key="2">
    <source>
        <dbReference type="EMBL" id="KAK7437587.1"/>
    </source>
</evidence>